<evidence type="ECO:0000313" key="3">
    <source>
        <dbReference type="Proteomes" id="UP000288490"/>
    </source>
</evidence>
<accession>A0A429ZAD2</accession>
<protein>
    <submittedName>
        <fullName evidence="2">DUF4062 domain-containing protein</fullName>
    </submittedName>
</protein>
<comment type="caution">
    <text evidence="2">The sequence shown here is derived from an EMBL/GenBank/DDBJ whole genome shotgun (WGS) entry which is preliminary data.</text>
</comment>
<proteinExistence type="predicted"/>
<dbReference type="EMBL" id="NGJT01000034">
    <property type="protein sequence ID" value="RST90605.1"/>
    <property type="molecule type" value="Genomic_DNA"/>
</dbReference>
<dbReference type="AlphaFoldDB" id="A0A429ZAD2"/>
<evidence type="ECO:0000313" key="2">
    <source>
        <dbReference type="EMBL" id="RST90605.1"/>
    </source>
</evidence>
<dbReference type="RefSeq" id="WP_108144705.1">
    <property type="nucleotide sequence ID" value="NZ_NGJT01000034.1"/>
</dbReference>
<dbReference type="Pfam" id="PF13271">
    <property type="entry name" value="DUF4062"/>
    <property type="match status" value="1"/>
</dbReference>
<organism evidence="2 3">
    <name type="scientific">Vagococcus bubulae</name>
    <dbReference type="NCBI Taxonomy" id="1977868"/>
    <lineage>
        <taxon>Bacteria</taxon>
        <taxon>Bacillati</taxon>
        <taxon>Bacillota</taxon>
        <taxon>Bacilli</taxon>
        <taxon>Lactobacillales</taxon>
        <taxon>Enterococcaceae</taxon>
        <taxon>Vagococcus</taxon>
    </lineage>
</organism>
<evidence type="ECO:0000259" key="1">
    <source>
        <dbReference type="Pfam" id="PF13271"/>
    </source>
</evidence>
<dbReference type="Proteomes" id="UP000288490">
    <property type="component" value="Unassembled WGS sequence"/>
</dbReference>
<reference evidence="2 3" key="1">
    <citation type="submission" date="2017-05" db="EMBL/GenBank/DDBJ databases">
        <title>Vagococcus spp. assemblies.</title>
        <authorList>
            <person name="Gulvik C.A."/>
        </authorList>
    </citation>
    <scope>NUCLEOTIDE SEQUENCE [LARGE SCALE GENOMIC DNA]</scope>
    <source>
        <strain evidence="2 3">SS1994</strain>
    </source>
</reference>
<dbReference type="InterPro" id="IPR025139">
    <property type="entry name" value="DUF4062"/>
</dbReference>
<dbReference type="OrthoDB" id="9784936at2"/>
<feature type="domain" description="DUF4062" evidence="1">
    <location>
        <begin position="8"/>
        <end position="101"/>
    </location>
</feature>
<sequence>MKAINLIKVFIASPGDIAAKRNEVEETIYRWNIENTDNTKVILMPIRWETNAIPTYVNNSSGQSVINKQIVENSDILLAIFGHKLGSPVDNYRSGTIAEIDYFYKNSKGEVGIFFLDEPVPQILAEEYIEVKKYRDSLEDKGFYGTYSKDNIRRFLTKKVNHLIEKAQNNLESKRFDLDPISYKTSSAINKKVIGTDEYFEDNLDIFDPIEFDNDERLLLIYAFMDENSIFSTDNSTYRKVVQWESDNNLRSYLSDRVFDVLEKLSKSGILKEEYDSSFDEYPSRYILISEDYKKFKRYFLKNEKKISVIMEKYKAPIQADPFSNLDESDLPF</sequence>
<gene>
    <name evidence="2" type="ORF">CBF36_11415</name>
</gene>
<name>A0A429ZAD2_9ENTE</name>
<keyword evidence="3" id="KW-1185">Reference proteome</keyword>